<dbReference type="EMBL" id="PNBA02000015">
    <property type="protein sequence ID" value="KAG6400051.1"/>
    <property type="molecule type" value="Genomic_DNA"/>
</dbReference>
<reference evidence="1" key="1">
    <citation type="submission" date="2018-01" db="EMBL/GenBank/DDBJ databases">
        <authorList>
            <person name="Mao J.F."/>
        </authorList>
    </citation>
    <scope>NUCLEOTIDE SEQUENCE</scope>
    <source>
        <strain evidence="1">Huo1</strain>
        <tissue evidence="1">Leaf</tissue>
    </source>
</reference>
<reference evidence="1" key="2">
    <citation type="submission" date="2020-08" db="EMBL/GenBank/DDBJ databases">
        <title>Plant Genome Project.</title>
        <authorList>
            <person name="Zhang R.-G."/>
        </authorList>
    </citation>
    <scope>NUCLEOTIDE SEQUENCE</scope>
    <source>
        <strain evidence="1">Huo1</strain>
        <tissue evidence="1">Leaf</tissue>
    </source>
</reference>
<dbReference type="PANTHER" id="PTHR43205:SF7">
    <property type="entry name" value="PROSTAGLANDIN REDUCTASE 1"/>
    <property type="match status" value="1"/>
</dbReference>
<evidence type="ECO:0000313" key="1">
    <source>
        <dbReference type="EMBL" id="KAG6400051.1"/>
    </source>
</evidence>
<sequence>MPGMTAYVGFFQVLLSQKGGNCVCISAASGAVGQLVGQFAKIAGVYVVGSGGAKKSLCFTFDEQVGFCIDEGRSLEEQNSGLTKHSTTKKSKTIMQRLKRFYHCYKMCILIYMKNS</sequence>
<gene>
    <name evidence="1" type="ORF">SASPL_141539</name>
</gene>
<protein>
    <recommendedName>
        <fullName evidence="3">Alcohol dehydrogenase-like C-terminal domain-containing protein</fullName>
    </recommendedName>
</protein>
<dbReference type="GO" id="GO:0006979">
    <property type="term" value="P:response to oxidative stress"/>
    <property type="evidence" value="ECO:0007669"/>
    <property type="project" value="TreeGrafter"/>
</dbReference>
<dbReference type="GO" id="GO:0032440">
    <property type="term" value="F:2-alkenal reductase [NAD(P)H] activity"/>
    <property type="evidence" value="ECO:0007669"/>
    <property type="project" value="TreeGrafter"/>
</dbReference>
<dbReference type="PANTHER" id="PTHR43205">
    <property type="entry name" value="PROSTAGLANDIN REDUCTASE"/>
    <property type="match status" value="1"/>
</dbReference>
<dbReference type="AlphaFoldDB" id="A0A8X8WU77"/>
<name>A0A8X8WU77_SALSN</name>
<dbReference type="Proteomes" id="UP000298416">
    <property type="component" value="Unassembled WGS sequence"/>
</dbReference>
<dbReference type="InterPro" id="IPR045010">
    <property type="entry name" value="MDR_fam"/>
</dbReference>
<dbReference type="InterPro" id="IPR036291">
    <property type="entry name" value="NAD(P)-bd_dom_sf"/>
</dbReference>
<accession>A0A8X8WU77</accession>
<dbReference type="SUPFAM" id="SSF51735">
    <property type="entry name" value="NAD(P)-binding Rossmann-fold domains"/>
    <property type="match status" value="1"/>
</dbReference>
<comment type="caution">
    <text evidence="1">The sequence shown here is derived from an EMBL/GenBank/DDBJ whole genome shotgun (WGS) entry which is preliminary data.</text>
</comment>
<proteinExistence type="predicted"/>
<dbReference type="Gene3D" id="3.40.50.720">
    <property type="entry name" value="NAD(P)-binding Rossmann-like Domain"/>
    <property type="match status" value="1"/>
</dbReference>
<keyword evidence="2" id="KW-1185">Reference proteome</keyword>
<evidence type="ECO:0008006" key="3">
    <source>
        <dbReference type="Google" id="ProtNLM"/>
    </source>
</evidence>
<organism evidence="1">
    <name type="scientific">Salvia splendens</name>
    <name type="common">Scarlet sage</name>
    <dbReference type="NCBI Taxonomy" id="180675"/>
    <lineage>
        <taxon>Eukaryota</taxon>
        <taxon>Viridiplantae</taxon>
        <taxon>Streptophyta</taxon>
        <taxon>Embryophyta</taxon>
        <taxon>Tracheophyta</taxon>
        <taxon>Spermatophyta</taxon>
        <taxon>Magnoliopsida</taxon>
        <taxon>eudicotyledons</taxon>
        <taxon>Gunneridae</taxon>
        <taxon>Pentapetalae</taxon>
        <taxon>asterids</taxon>
        <taxon>lamiids</taxon>
        <taxon>Lamiales</taxon>
        <taxon>Lamiaceae</taxon>
        <taxon>Nepetoideae</taxon>
        <taxon>Mentheae</taxon>
        <taxon>Salviinae</taxon>
        <taxon>Salvia</taxon>
        <taxon>Salvia subgen. Calosphace</taxon>
        <taxon>core Calosphace</taxon>
    </lineage>
</organism>
<evidence type="ECO:0000313" key="2">
    <source>
        <dbReference type="Proteomes" id="UP000298416"/>
    </source>
</evidence>